<evidence type="ECO:0000313" key="2">
    <source>
        <dbReference type="EMBL" id="CAB4179337.1"/>
    </source>
</evidence>
<accession>A0A6J5QA97</accession>
<dbReference type="EMBL" id="LR797501">
    <property type="protein sequence ID" value="CAB4220859.1"/>
    <property type="molecule type" value="Genomic_DNA"/>
</dbReference>
<evidence type="ECO:0000313" key="3">
    <source>
        <dbReference type="EMBL" id="CAB4220859.1"/>
    </source>
</evidence>
<reference evidence="2" key="1">
    <citation type="submission" date="2020-05" db="EMBL/GenBank/DDBJ databases">
        <authorList>
            <person name="Chiriac C."/>
            <person name="Salcher M."/>
            <person name="Ghai R."/>
            <person name="Kavagutti S V."/>
        </authorList>
    </citation>
    <scope>NUCLEOTIDE SEQUENCE</scope>
</reference>
<protein>
    <submittedName>
        <fullName evidence="2">Uncharacterized protein</fullName>
    </submittedName>
</protein>
<dbReference type="EMBL" id="LR796981">
    <property type="protein sequence ID" value="CAB4179337.1"/>
    <property type="molecule type" value="Genomic_DNA"/>
</dbReference>
<feature type="region of interest" description="Disordered" evidence="1">
    <location>
        <begin position="1"/>
        <end position="52"/>
    </location>
</feature>
<evidence type="ECO:0000256" key="1">
    <source>
        <dbReference type="SAM" id="MobiDB-lite"/>
    </source>
</evidence>
<feature type="compositionally biased region" description="Basic and acidic residues" evidence="1">
    <location>
        <begin position="36"/>
        <end position="46"/>
    </location>
</feature>
<gene>
    <name evidence="2" type="ORF">UFOVP1033_89</name>
    <name evidence="3" type="ORF">UFOVP1631_89</name>
</gene>
<proteinExistence type="predicted"/>
<organism evidence="2">
    <name type="scientific">uncultured Caudovirales phage</name>
    <dbReference type="NCBI Taxonomy" id="2100421"/>
    <lineage>
        <taxon>Viruses</taxon>
        <taxon>Duplodnaviria</taxon>
        <taxon>Heunggongvirae</taxon>
        <taxon>Uroviricota</taxon>
        <taxon>Caudoviricetes</taxon>
        <taxon>Peduoviridae</taxon>
        <taxon>Maltschvirus</taxon>
        <taxon>Maltschvirus maltsch</taxon>
    </lineage>
</organism>
<sequence>MTMFNQEQGWHSEGYAKKKPYQKPYQKPENVVKGYPETKQHQKIKTEQTQFPTMKPKQWIQDELPFGDKEYPWRQTPLTDTEIEELFWGKLIQLGWKLQTYDEKNIQKKNIVLPCRECNKVLDSYSWVGITKIDAIKMSSSEQCNTLLNSHGGFVCKGIPEA</sequence>
<name>A0A6J5QA97_9CAUD</name>